<sequence>MLRSTMTVLAKSSTELRSESVRSLYDQLTARLKDLNHLNGISGLLQWDQEVMMPSKAAASRADQLSTLAGVSHEMQTSSTLGSLLEELEQRQDLSAELNPYELANIRLSRKTYKEETLLPVELVKANAALNSKSVGAWVEARKESDFSKFAPFLQDQVNILRQKVAYKMKGGVCEEARKINEKARASLGLTETDECYKGYYQALLNDYEPGFKDDRLQVLFSDLKQNLVPLIAKIKAKNFQHDNSYIEGDFDVKKQTEFSHRISKQIGFDTDAGRLDVSTHPFTGGAHPTDVRMTTRYTINNFQEGITGTIHETGHSLYEQGRNKEFVDTPVSQALSLGVHESQSLLWERMVALSKPFWTYTLPLLKEQFPDREDLQAVTPEQYYNAFNRVEPGFIRIEADEVTYPMHVILRYEIEKALVEGDIQVADVPALWNAKMKEYLGLEVTEDRIGCLQDTHWAVGLIGYFPTYTLGSIYAVQIFATAKAAIPNLDENLAKGEFPVLKEWLNKNVHEQGSLRESGDDLIFDLTGKHLDSSLYVKYLTDKYTAIYDL</sequence>
<dbReference type="PANTHER" id="PTHR34217">
    <property type="entry name" value="METAL-DEPENDENT CARBOXYPEPTIDASE"/>
    <property type="match status" value="1"/>
</dbReference>
<dbReference type="PROSITE" id="PS52034">
    <property type="entry name" value="PEPTIDASE_M32"/>
    <property type="match status" value="1"/>
</dbReference>
<evidence type="ECO:0000313" key="1">
    <source>
        <dbReference type="EMBL" id="KAF9546724.1"/>
    </source>
</evidence>
<gene>
    <name evidence="1" type="ORF">EC957_009484</name>
</gene>
<protein>
    <recommendedName>
        <fullName evidence="3">Carboxypeptidase Taq</fullName>
    </recommendedName>
</protein>
<reference evidence="1" key="1">
    <citation type="journal article" date="2020" name="Fungal Divers.">
        <title>Resolving the Mortierellaceae phylogeny through synthesis of multi-gene phylogenetics and phylogenomics.</title>
        <authorList>
            <person name="Vandepol N."/>
            <person name="Liber J."/>
            <person name="Desiro A."/>
            <person name="Na H."/>
            <person name="Kennedy M."/>
            <person name="Barry K."/>
            <person name="Grigoriev I.V."/>
            <person name="Miller A.N."/>
            <person name="O'Donnell K."/>
            <person name="Stajich J.E."/>
            <person name="Bonito G."/>
        </authorList>
    </citation>
    <scope>NUCLEOTIDE SEQUENCE</scope>
    <source>
        <strain evidence="1">NRRL 2591</strain>
    </source>
</reference>
<dbReference type="CDD" id="cd06460">
    <property type="entry name" value="M32_Taq"/>
    <property type="match status" value="1"/>
</dbReference>
<dbReference type="Pfam" id="PF02074">
    <property type="entry name" value="Peptidase_M32"/>
    <property type="match status" value="2"/>
</dbReference>
<comment type="caution">
    <text evidence="1">The sequence shown here is derived from an EMBL/GenBank/DDBJ whole genome shotgun (WGS) entry which is preliminary data.</text>
</comment>
<dbReference type="SUPFAM" id="SSF55486">
    <property type="entry name" value="Metalloproteases ('zincins'), catalytic domain"/>
    <property type="match status" value="1"/>
</dbReference>
<dbReference type="GO" id="GO:0004181">
    <property type="term" value="F:metallocarboxypeptidase activity"/>
    <property type="evidence" value="ECO:0007669"/>
    <property type="project" value="InterPro"/>
</dbReference>
<organism evidence="1 2">
    <name type="scientific">Mortierella hygrophila</name>
    <dbReference type="NCBI Taxonomy" id="979708"/>
    <lineage>
        <taxon>Eukaryota</taxon>
        <taxon>Fungi</taxon>
        <taxon>Fungi incertae sedis</taxon>
        <taxon>Mucoromycota</taxon>
        <taxon>Mortierellomycotina</taxon>
        <taxon>Mortierellomycetes</taxon>
        <taxon>Mortierellales</taxon>
        <taxon>Mortierellaceae</taxon>
        <taxon>Mortierella</taxon>
    </lineage>
</organism>
<dbReference type="GO" id="GO:0006508">
    <property type="term" value="P:proteolysis"/>
    <property type="evidence" value="ECO:0007669"/>
    <property type="project" value="InterPro"/>
</dbReference>
<name>A0A9P6K558_9FUNG</name>
<dbReference type="EMBL" id="JAAAXW010000052">
    <property type="protein sequence ID" value="KAF9546724.1"/>
    <property type="molecule type" value="Genomic_DNA"/>
</dbReference>
<dbReference type="PANTHER" id="PTHR34217:SF1">
    <property type="entry name" value="CARBOXYPEPTIDASE 1"/>
    <property type="match status" value="1"/>
</dbReference>
<dbReference type="Gene3D" id="1.10.1370.30">
    <property type="match status" value="1"/>
</dbReference>
<dbReference type="PRINTS" id="PR00998">
    <property type="entry name" value="CRBOXYPTASET"/>
</dbReference>
<accession>A0A9P6K558</accession>
<dbReference type="InterPro" id="IPR001333">
    <property type="entry name" value="Peptidase_M32_Taq"/>
</dbReference>
<evidence type="ECO:0008006" key="3">
    <source>
        <dbReference type="Google" id="ProtNLM"/>
    </source>
</evidence>
<dbReference type="Proteomes" id="UP000723463">
    <property type="component" value="Unassembled WGS sequence"/>
</dbReference>
<proteinExistence type="predicted"/>
<evidence type="ECO:0000313" key="2">
    <source>
        <dbReference type="Proteomes" id="UP000723463"/>
    </source>
</evidence>
<keyword evidence="2" id="KW-1185">Reference proteome</keyword>
<dbReference type="AlphaFoldDB" id="A0A9P6K558"/>